<keyword evidence="4" id="KW-1185">Reference proteome</keyword>
<dbReference type="PANTHER" id="PTHR10907:SF66">
    <property type="entry name" value="MIP34848P1-RELATED"/>
    <property type="match status" value="1"/>
</dbReference>
<evidence type="ECO:0000313" key="3">
    <source>
        <dbReference type="EMBL" id="KAJ6638013.1"/>
    </source>
</evidence>
<dbReference type="EMBL" id="WJQU01000003">
    <property type="protein sequence ID" value="KAJ6638013.1"/>
    <property type="molecule type" value="Genomic_DNA"/>
</dbReference>
<evidence type="ECO:0000256" key="1">
    <source>
        <dbReference type="ARBA" id="ARBA00008853"/>
    </source>
</evidence>
<dbReference type="Proteomes" id="UP001151699">
    <property type="component" value="Chromosome X"/>
</dbReference>
<dbReference type="AlphaFoldDB" id="A0A9Q0RZL6"/>
<dbReference type="SUPFAM" id="SSF63829">
    <property type="entry name" value="Calcium-dependent phosphotriesterase"/>
    <property type="match status" value="1"/>
</dbReference>
<dbReference type="PANTHER" id="PTHR10907">
    <property type="entry name" value="REGUCALCIN"/>
    <property type="match status" value="1"/>
</dbReference>
<dbReference type="InterPro" id="IPR013658">
    <property type="entry name" value="SGL"/>
</dbReference>
<dbReference type="OrthoDB" id="423498at2759"/>
<evidence type="ECO:0000313" key="4">
    <source>
        <dbReference type="Proteomes" id="UP001151699"/>
    </source>
</evidence>
<dbReference type="InterPro" id="IPR011042">
    <property type="entry name" value="6-blade_b-propeller_TolB-like"/>
</dbReference>
<dbReference type="GO" id="GO:0005509">
    <property type="term" value="F:calcium ion binding"/>
    <property type="evidence" value="ECO:0007669"/>
    <property type="project" value="TreeGrafter"/>
</dbReference>
<accession>A0A9Q0RZL6</accession>
<evidence type="ECO:0000259" key="2">
    <source>
        <dbReference type="Pfam" id="PF08450"/>
    </source>
</evidence>
<feature type="domain" description="SMP-30/Gluconolactonase/LRE-like region" evidence="2">
    <location>
        <begin position="19"/>
        <end position="267"/>
    </location>
</feature>
<dbReference type="PRINTS" id="PR01790">
    <property type="entry name" value="SMP30FAMILY"/>
</dbReference>
<proteinExistence type="inferred from homology"/>
<dbReference type="InterPro" id="IPR005511">
    <property type="entry name" value="SMP-30"/>
</dbReference>
<comment type="caution">
    <text evidence="3">The sequence shown here is derived from an EMBL/GenBank/DDBJ whole genome shotgun (WGS) entry which is preliminary data.</text>
</comment>
<dbReference type="GO" id="GO:0019853">
    <property type="term" value="P:L-ascorbic acid biosynthetic process"/>
    <property type="evidence" value="ECO:0007669"/>
    <property type="project" value="TreeGrafter"/>
</dbReference>
<reference evidence="3" key="1">
    <citation type="submission" date="2022-07" db="EMBL/GenBank/DDBJ databases">
        <authorList>
            <person name="Trinca V."/>
            <person name="Uliana J.V.C."/>
            <person name="Torres T.T."/>
            <person name="Ward R.J."/>
            <person name="Monesi N."/>
        </authorList>
    </citation>
    <scope>NUCLEOTIDE SEQUENCE</scope>
    <source>
        <strain evidence="3">HSMRA1968</strain>
        <tissue evidence="3">Whole embryos</tissue>
    </source>
</reference>
<sequence length="309" mass="34548">MKLCLQIIRIPVYDGLKIGSSSIWDEKAQSVYFVDFFNPNATICRYDYKENEVFCATIFNQPSASSIAPIKGSKNELVVGIKHSIKVVVWNGRDASTSVTRTIFNVEAHTDPTGRIYVESFTNKICGAESANSSLYTFTKKSGVNQVATGFRANGVLAWNKKMEKFYHMNACDLRIYEYDWDKKTGNLNNQRNVFDFDANEVMDFYPSGLTIDREGFLYTALYEGSMIYKIDPKTRSTVSRIKMPITTPSHPTFGGPELDELFVVSGTVASNFQTGGLKEKQPMNEMSGSLFKIVGLGTKGYASARPSF</sequence>
<comment type="similarity">
    <text evidence="1">Belongs to the SMP-30/CGR1 family.</text>
</comment>
<protein>
    <submittedName>
        <fullName evidence="3">Regucalcin</fullName>
    </submittedName>
</protein>
<gene>
    <name evidence="3" type="primary">rgn_1</name>
    <name evidence="3" type="ORF">Bhyg_10745</name>
</gene>
<organism evidence="3 4">
    <name type="scientific">Pseudolycoriella hygida</name>
    <dbReference type="NCBI Taxonomy" id="35572"/>
    <lineage>
        <taxon>Eukaryota</taxon>
        <taxon>Metazoa</taxon>
        <taxon>Ecdysozoa</taxon>
        <taxon>Arthropoda</taxon>
        <taxon>Hexapoda</taxon>
        <taxon>Insecta</taxon>
        <taxon>Pterygota</taxon>
        <taxon>Neoptera</taxon>
        <taxon>Endopterygota</taxon>
        <taxon>Diptera</taxon>
        <taxon>Nematocera</taxon>
        <taxon>Sciaroidea</taxon>
        <taxon>Sciaridae</taxon>
        <taxon>Pseudolycoriella</taxon>
    </lineage>
</organism>
<dbReference type="GO" id="GO:0004341">
    <property type="term" value="F:gluconolactonase activity"/>
    <property type="evidence" value="ECO:0007669"/>
    <property type="project" value="TreeGrafter"/>
</dbReference>
<name>A0A9Q0RZL6_9DIPT</name>
<dbReference type="Gene3D" id="2.120.10.30">
    <property type="entry name" value="TolB, C-terminal domain"/>
    <property type="match status" value="1"/>
</dbReference>
<dbReference type="Pfam" id="PF08450">
    <property type="entry name" value="SGL"/>
    <property type="match status" value="1"/>
</dbReference>